<dbReference type="PROSITE" id="PS00053">
    <property type="entry name" value="RIBOSOMAL_S8"/>
    <property type="match status" value="1"/>
</dbReference>
<evidence type="ECO:0000256" key="4">
    <source>
        <dbReference type="ARBA" id="ARBA00023274"/>
    </source>
</evidence>
<accession>A0A2R6AKD4</accession>
<dbReference type="InterPro" id="IPR047863">
    <property type="entry name" value="Ribosomal_uS8_CS"/>
</dbReference>
<sequence length="130" mass="14248">MPTQNILATTMNTIKLCEERGRSYCIVDGASKFVGYVLNVIQKAGYIGEFEYIDDGRIGKFRIQLLGRINDCGVIVPRLNVSKERIDQLATKYLPSKEVGVLVISTSSGVMSHVEARSKGIGGIAVAYVY</sequence>
<reference evidence="7 8" key="1">
    <citation type="submission" date="2017-04" db="EMBL/GenBank/DDBJ databases">
        <title>Novel microbial lineages endemic to geothermal iron-oxide mats fill important gaps in the evolutionary history of Archaea.</title>
        <authorList>
            <person name="Jay Z.J."/>
            <person name="Beam J.P."/>
            <person name="Dlakic M."/>
            <person name="Rusch D.B."/>
            <person name="Kozubal M.A."/>
            <person name="Inskeep W.P."/>
        </authorList>
    </citation>
    <scope>NUCLEOTIDE SEQUENCE [LARGE SCALE GENOMIC DNA]</scope>
    <source>
        <strain evidence="7">BE_D</strain>
    </source>
</reference>
<dbReference type="AlphaFoldDB" id="A0A2R6AKD4"/>
<evidence type="ECO:0000256" key="2">
    <source>
        <dbReference type="ARBA" id="ARBA00022730"/>
    </source>
</evidence>
<comment type="caution">
    <text evidence="7">The sequence shown here is derived from an EMBL/GenBank/DDBJ whole genome shotgun (WGS) entry which is preliminary data.</text>
</comment>
<dbReference type="EMBL" id="NEXD01000002">
    <property type="protein sequence ID" value="PSN86821.1"/>
    <property type="molecule type" value="Genomic_DNA"/>
</dbReference>
<evidence type="ECO:0000256" key="3">
    <source>
        <dbReference type="ARBA" id="ARBA00022980"/>
    </source>
</evidence>
<dbReference type="GO" id="GO:0003735">
    <property type="term" value="F:structural constituent of ribosome"/>
    <property type="evidence" value="ECO:0007669"/>
    <property type="project" value="InterPro"/>
</dbReference>
<gene>
    <name evidence="5" type="primary">rps8</name>
    <name evidence="7" type="ORF">B9Q02_01010</name>
</gene>
<proteinExistence type="inferred from homology"/>
<dbReference type="InterPro" id="IPR000630">
    <property type="entry name" value="Ribosomal_uS8"/>
</dbReference>
<dbReference type="Gene3D" id="3.30.1370.30">
    <property type="match status" value="1"/>
</dbReference>
<evidence type="ECO:0000313" key="7">
    <source>
        <dbReference type="EMBL" id="PSN86821.1"/>
    </source>
</evidence>
<evidence type="ECO:0000256" key="6">
    <source>
        <dbReference type="RuleBase" id="RU003660"/>
    </source>
</evidence>
<organism evidence="7 8">
    <name type="scientific">Candidatus Marsarchaeota G1 archaeon BE_D</name>
    <dbReference type="NCBI Taxonomy" id="1978156"/>
    <lineage>
        <taxon>Archaea</taxon>
        <taxon>Candidatus Marsarchaeota</taxon>
        <taxon>Candidatus Marsarchaeota group 1</taxon>
    </lineage>
</organism>
<dbReference type="Gene3D" id="3.30.1490.10">
    <property type="match status" value="1"/>
</dbReference>
<keyword evidence="4 5" id="KW-0687">Ribonucleoprotein</keyword>
<dbReference type="InterPro" id="IPR035987">
    <property type="entry name" value="Ribosomal_uS8_sf"/>
</dbReference>
<dbReference type="GO" id="GO:1990904">
    <property type="term" value="C:ribonucleoprotein complex"/>
    <property type="evidence" value="ECO:0007669"/>
    <property type="project" value="UniProtKB-KW"/>
</dbReference>
<dbReference type="GO" id="GO:0019843">
    <property type="term" value="F:rRNA binding"/>
    <property type="evidence" value="ECO:0007669"/>
    <property type="project" value="UniProtKB-UniRule"/>
</dbReference>
<protein>
    <recommendedName>
        <fullName evidence="5">Small ribosomal subunit protein uS8</fullName>
    </recommendedName>
</protein>
<dbReference type="GO" id="GO:0005840">
    <property type="term" value="C:ribosome"/>
    <property type="evidence" value="ECO:0007669"/>
    <property type="project" value="UniProtKB-KW"/>
</dbReference>
<comment type="function">
    <text evidence="5">One of the primary rRNA binding proteins, it binds directly to 16S rRNA central domain where it helps coordinate assembly of the platform of the 30S subunit.</text>
</comment>
<name>A0A2R6AKD4_9ARCH</name>
<dbReference type="GO" id="GO:0006412">
    <property type="term" value="P:translation"/>
    <property type="evidence" value="ECO:0007669"/>
    <property type="project" value="UniProtKB-UniRule"/>
</dbReference>
<keyword evidence="2 5" id="KW-0699">rRNA-binding</keyword>
<dbReference type="HAMAP" id="MF_01302_A">
    <property type="entry name" value="Ribosomal_uS8_A"/>
    <property type="match status" value="1"/>
</dbReference>
<comment type="similarity">
    <text evidence="1 5 6">Belongs to the universal ribosomal protein uS8 family.</text>
</comment>
<evidence type="ECO:0000256" key="5">
    <source>
        <dbReference type="HAMAP-Rule" id="MF_01302"/>
    </source>
</evidence>
<dbReference type="PANTHER" id="PTHR11758">
    <property type="entry name" value="40S RIBOSOMAL PROTEIN S15A"/>
    <property type="match status" value="1"/>
</dbReference>
<dbReference type="SUPFAM" id="SSF56047">
    <property type="entry name" value="Ribosomal protein S8"/>
    <property type="match status" value="1"/>
</dbReference>
<keyword evidence="5" id="KW-0694">RNA-binding</keyword>
<evidence type="ECO:0000256" key="1">
    <source>
        <dbReference type="ARBA" id="ARBA00006471"/>
    </source>
</evidence>
<dbReference type="NCBIfam" id="NF003115">
    <property type="entry name" value="PRK04034.1"/>
    <property type="match status" value="1"/>
</dbReference>
<dbReference type="Proteomes" id="UP000240569">
    <property type="component" value="Unassembled WGS sequence"/>
</dbReference>
<comment type="subunit">
    <text evidence="5">Part of the 30S ribosomal subunit.</text>
</comment>
<dbReference type="Pfam" id="PF00410">
    <property type="entry name" value="Ribosomal_S8"/>
    <property type="match status" value="1"/>
</dbReference>
<evidence type="ECO:0000313" key="8">
    <source>
        <dbReference type="Proteomes" id="UP000240569"/>
    </source>
</evidence>
<keyword evidence="3 5" id="KW-0689">Ribosomal protein</keyword>